<gene>
    <name evidence="2" type="ORF">CLG94_10470</name>
</gene>
<dbReference type="SUPFAM" id="SSF111283">
    <property type="entry name" value="Putative modulator of DNA gyrase, PmbA/TldD"/>
    <property type="match status" value="1"/>
</dbReference>
<dbReference type="OrthoDB" id="230482at2"/>
<dbReference type="Pfam" id="PF19289">
    <property type="entry name" value="PmbA_TldD_3rd"/>
    <property type="match status" value="1"/>
</dbReference>
<reference evidence="2 3" key="1">
    <citation type="submission" date="2017-09" db="EMBL/GenBank/DDBJ databases">
        <title>Bloom of a denitrifying methanotroph, Candidatus Methylomirabilis limnetica, in a deep stratified lake.</title>
        <authorList>
            <person name="Graf J.S."/>
            <person name="Marchant H.K."/>
            <person name="Tienken D."/>
            <person name="Hach P.F."/>
            <person name="Brand A."/>
            <person name="Schubert C.J."/>
            <person name="Kuypers M.M."/>
            <person name="Milucka J."/>
        </authorList>
    </citation>
    <scope>NUCLEOTIDE SEQUENCE [LARGE SCALE GENOMIC DNA]</scope>
    <source>
        <strain evidence="2 3">Zug</strain>
    </source>
</reference>
<name>A0A2T4TW27_9BACT</name>
<dbReference type="Proteomes" id="UP000241436">
    <property type="component" value="Unassembled WGS sequence"/>
</dbReference>
<dbReference type="GO" id="GO:0006508">
    <property type="term" value="P:proteolysis"/>
    <property type="evidence" value="ECO:0007669"/>
    <property type="project" value="InterPro"/>
</dbReference>
<accession>A0A2T4TW27</accession>
<evidence type="ECO:0000313" key="3">
    <source>
        <dbReference type="Proteomes" id="UP000241436"/>
    </source>
</evidence>
<dbReference type="AlphaFoldDB" id="A0A2T4TW27"/>
<feature type="domain" description="Metalloprotease TldD/E C-terminal" evidence="1">
    <location>
        <begin position="255"/>
        <end position="506"/>
    </location>
</feature>
<dbReference type="RefSeq" id="WP_107563340.1">
    <property type="nucleotide sequence ID" value="NZ_NVQC01000026.1"/>
</dbReference>
<dbReference type="GO" id="GO:0005829">
    <property type="term" value="C:cytosol"/>
    <property type="evidence" value="ECO:0007669"/>
    <property type="project" value="TreeGrafter"/>
</dbReference>
<sequence length="517" mass="55316">MISTAELAKAVTQALEYLGSAEQVAEAEVFASSNGNLLARLNYTSHIPCNGVEEPKSSESYGLGIAAVFKTEAGVTIGFGSEPSDLSLDGVKRALGKARRGAVVDPEFSSLPRATGERRRLRRYHDPKLMKIRDEDLVEVGWKVLQGGLKTFAASPQLAELAGGKGQISALGLIVGGDVTIQQERIAIASTAMPEVQTDESTLIMAFITAMVEAKASKGSGCSAGTRLDQFTDGAGVEAAHNALAAIGGERIKGGEYTVIFGRQPVADLLNNLILPSLSLSTFYSDSSPFMGRLGKRVASKHLTLYDHGNKRGLMGSKGITCEGLPTGKTRLIQRGRLVGLLTNYYEQQRIVRDPRGTEKLGVDPNQHGSAIVPRNGFRSWAGGGRQFGVQTAVASTNAVVQGGDQSLDELIATVKNGLLIGRIWYTYPINGLRAGDFTCTVVGDSYIIKDGRITTPLKPNTVRINDNIHTILSNIIAIGKDVRETLVWAADEVIYTPEIAVRGVKLDEIASFMEQL</sequence>
<dbReference type="PANTHER" id="PTHR43421">
    <property type="entry name" value="METALLOPROTEASE PMBA"/>
    <property type="match status" value="1"/>
</dbReference>
<proteinExistence type="predicted"/>
<dbReference type="PANTHER" id="PTHR43421:SF1">
    <property type="entry name" value="METALLOPROTEASE PMBA"/>
    <property type="match status" value="1"/>
</dbReference>
<dbReference type="InterPro" id="IPR047657">
    <property type="entry name" value="PmbA"/>
</dbReference>
<dbReference type="InterPro" id="IPR036059">
    <property type="entry name" value="TldD/PmbA_sf"/>
</dbReference>
<protein>
    <recommendedName>
        <fullName evidence="1">Metalloprotease TldD/E C-terminal domain-containing protein</fullName>
    </recommendedName>
</protein>
<evidence type="ECO:0000313" key="2">
    <source>
        <dbReference type="EMBL" id="PTL35322.1"/>
    </source>
</evidence>
<evidence type="ECO:0000259" key="1">
    <source>
        <dbReference type="Pfam" id="PF19289"/>
    </source>
</evidence>
<dbReference type="InterPro" id="IPR045569">
    <property type="entry name" value="Metalloprtase-TldD/E_C"/>
</dbReference>
<dbReference type="GO" id="GO:0008237">
    <property type="term" value="F:metallopeptidase activity"/>
    <property type="evidence" value="ECO:0007669"/>
    <property type="project" value="InterPro"/>
</dbReference>
<organism evidence="2 3">
    <name type="scientific">Candidatus Methylomirabilis limnetica</name>
    <dbReference type="NCBI Taxonomy" id="2033718"/>
    <lineage>
        <taxon>Bacteria</taxon>
        <taxon>Candidatus Methylomirabilota</taxon>
        <taxon>Candidatus Methylomirabilia</taxon>
        <taxon>Candidatus Methylomirabilales</taxon>
        <taxon>Candidatus Methylomirabilaceae</taxon>
        <taxon>Candidatus Methylomirabilis</taxon>
    </lineage>
</organism>
<reference evidence="3" key="2">
    <citation type="journal article" date="2018" name="Environ. Microbiol.">
        <title>Bloom of a denitrifying methanotroph, 'Candidatus Methylomirabilis limnetica', in a deep stratified lake.</title>
        <authorList>
            <person name="Graf J.S."/>
            <person name="Mayr M.J."/>
            <person name="Marchant H.K."/>
            <person name="Tienken D."/>
            <person name="Hach P.F."/>
            <person name="Brand A."/>
            <person name="Schubert C.J."/>
            <person name="Kuypers M.M."/>
            <person name="Milucka J."/>
        </authorList>
    </citation>
    <scope>NUCLEOTIDE SEQUENCE [LARGE SCALE GENOMIC DNA]</scope>
    <source>
        <strain evidence="3">Zug</strain>
    </source>
</reference>
<comment type="caution">
    <text evidence="2">The sequence shown here is derived from an EMBL/GenBank/DDBJ whole genome shotgun (WGS) entry which is preliminary data.</text>
</comment>
<keyword evidence="3" id="KW-1185">Reference proteome</keyword>
<dbReference type="EMBL" id="NVQC01000026">
    <property type="protein sequence ID" value="PTL35322.1"/>
    <property type="molecule type" value="Genomic_DNA"/>
</dbReference>